<dbReference type="InterPro" id="IPR011989">
    <property type="entry name" value="ARM-like"/>
</dbReference>
<dbReference type="Proteomes" id="UP000242875">
    <property type="component" value="Unassembled WGS sequence"/>
</dbReference>
<dbReference type="PANTHER" id="PTHR47093:SF1">
    <property type="entry name" value="PROTEIN JSN1-RELATED"/>
    <property type="match status" value="1"/>
</dbReference>
<dbReference type="GO" id="GO:0003723">
    <property type="term" value="F:RNA binding"/>
    <property type="evidence" value="ECO:0007669"/>
    <property type="project" value="UniProtKB-UniRule"/>
</dbReference>
<dbReference type="InterPro" id="IPR033133">
    <property type="entry name" value="PUM-HD"/>
</dbReference>
<evidence type="ECO:0000259" key="5">
    <source>
        <dbReference type="PROSITE" id="PS50102"/>
    </source>
</evidence>
<evidence type="ECO:0000256" key="3">
    <source>
        <dbReference type="PROSITE-ProRule" id="PRU00317"/>
    </source>
</evidence>
<dbReference type="OrthoDB" id="2017782at2759"/>
<evidence type="ECO:0000313" key="8">
    <source>
        <dbReference type="Proteomes" id="UP000242875"/>
    </source>
</evidence>
<dbReference type="Gene3D" id="1.25.10.10">
    <property type="entry name" value="Leucine-rich Repeat Variant"/>
    <property type="match status" value="1"/>
</dbReference>
<name>A0A261XYT4_9FUNG</name>
<feature type="domain" description="RRM" evidence="5">
    <location>
        <begin position="465"/>
        <end position="540"/>
    </location>
</feature>
<proteinExistence type="predicted"/>
<dbReference type="Pfam" id="PF00076">
    <property type="entry name" value="RRM_1"/>
    <property type="match status" value="2"/>
</dbReference>
<feature type="domain" description="PUM-HD" evidence="6">
    <location>
        <begin position="674"/>
        <end position="1036"/>
    </location>
</feature>
<evidence type="ECO:0008006" key="9">
    <source>
        <dbReference type="Google" id="ProtNLM"/>
    </source>
</evidence>
<dbReference type="SMART" id="SM00360">
    <property type="entry name" value="RRM"/>
    <property type="match status" value="2"/>
</dbReference>
<dbReference type="Pfam" id="PF00806">
    <property type="entry name" value="PUF"/>
    <property type="match status" value="3"/>
</dbReference>
<feature type="compositionally biased region" description="Polar residues" evidence="4">
    <location>
        <begin position="1122"/>
        <end position="1147"/>
    </location>
</feature>
<keyword evidence="1" id="KW-0677">Repeat</keyword>
<comment type="caution">
    <text evidence="7">The sequence shown here is derived from an EMBL/GenBank/DDBJ whole genome shotgun (WGS) entry which is preliminary data.</text>
</comment>
<feature type="repeat" description="Pumilio" evidence="3">
    <location>
        <begin position="743"/>
        <end position="780"/>
    </location>
</feature>
<dbReference type="InterPro" id="IPR001313">
    <property type="entry name" value="Pumilio_RNA-bd_rpt"/>
</dbReference>
<feature type="region of interest" description="Disordered" evidence="4">
    <location>
        <begin position="241"/>
        <end position="314"/>
    </location>
</feature>
<dbReference type="EMBL" id="MVBO01000083">
    <property type="protein sequence ID" value="OZJ03491.1"/>
    <property type="molecule type" value="Genomic_DNA"/>
</dbReference>
<reference evidence="7 8" key="1">
    <citation type="journal article" date="2017" name="Mycologia">
        <title>Bifiguratus adelaidae, gen. et sp. nov., a new member of Mucoromycotina in endophytic and soil-dwelling habitats.</title>
        <authorList>
            <person name="Torres-Cruz T.J."/>
            <person name="Billingsley Tobias T.L."/>
            <person name="Almatruk M."/>
            <person name="Hesse C."/>
            <person name="Kuske C.R."/>
            <person name="Desiro A."/>
            <person name="Benucci G.M."/>
            <person name="Bonito G."/>
            <person name="Stajich J.E."/>
            <person name="Dunlap C."/>
            <person name="Arnold A.E."/>
            <person name="Porras-Alfaro A."/>
        </authorList>
    </citation>
    <scope>NUCLEOTIDE SEQUENCE [LARGE SCALE GENOMIC DNA]</scope>
    <source>
        <strain evidence="7 8">AZ0501</strain>
    </source>
</reference>
<dbReference type="SMART" id="SM00025">
    <property type="entry name" value="Pumilio"/>
    <property type="match status" value="6"/>
</dbReference>
<dbReference type="GO" id="GO:0000288">
    <property type="term" value="P:nuclear-transcribed mRNA catabolic process, deadenylation-dependent decay"/>
    <property type="evidence" value="ECO:0007669"/>
    <property type="project" value="TreeGrafter"/>
</dbReference>
<dbReference type="InterPro" id="IPR035979">
    <property type="entry name" value="RBD_domain_sf"/>
</dbReference>
<keyword evidence="8" id="KW-1185">Reference proteome</keyword>
<dbReference type="PROSITE" id="PS50302">
    <property type="entry name" value="PUM"/>
    <property type="match status" value="2"/>
</dbReference>
<feature type="repeat" description="Pumilio" evidence="3">
    <location>
        <begin position="818"/>
        <end position="856"/>
    </location>
</feature>
<organism evidence="7 8">
    <name type="scientific">Bifiguratus adelaidae</name>
    <dbReference type="NCBI Taxonomy" id="1938954"/>
    <lineage>
        <taxon>Eukaryota</taxon>
        <taxon>Fungi</taxon>
        <taxon>Fungi incertae sedis</taxon>
        <taxon>Mucoromycota</taxon>
        <taxon>Mucoromycotina</taxon>
        <taxon>Endogonomycetes</taxon>
        <taxon>Endogonales</taxon>
        <taxon>Endogonales incertae sedis</taxon>
        <taxon>Bifiguratus</taxon>
    </lineage>
</organism>
<evidence type="ECO:0000256" key="1">
    <source>
        <dbReference type="ARBA" id="ARBA00022737"/>
    </source>
</evidence>
<evidence type="ECO:0000256" key="4">
    <source>
        <dbReference type="SAM" id="MobiDB-lite"/>
    </source>
</evidence>
<dbReference type="PROSITE" id="PS50102">
    <property type="entry name" value="RRM"/>
    <property type="match status" value="2"/>
</dbReference>
<protein>
    <recommendedName>
        <fullName evidence="9">PUM-HD domain-containing protein</fullName>
    </recommendedName>
</protein>
<feature type="region of interest" description="Disordered" evidence="4">
    <location>
        <begin position="203"/>
        <end position="223"/>
    </location>
</feature>
<dbReference type="InterPro" id="IPR000504">
    <property type="entry name" value="RRM_dom"/>
</dbReference>
<dbReference type="InterPro" id="IPR052645">
    <property type="entry name" value="Pumilio_domain_protein"/>
</dbReference>
<evidence type="ECO:0000256" key="2">
    <source>
        <dbReference type="PROSITE-ProRule" id="PRU00176"/>
    </source>
</evidence>
<feature type="compositionally biased region" description="Polar residues" evidence="4">
    <location>
        <begin position="278"/>
        <end position="288"/>
    </location>
</feature>
<dbReference type="CDD" id="cd00590">
    <property type="entry name" value="RRM_SF"/>
    <property type="match status" value="1"/>
</dbReference>
<feature type="region of interest" description="Disordered" evidence="4">
    <location>
        <begin position="1122"/>
        <end position="1151"/>
    </location>
</feature>
<dbReference type="Gene3D" id="3.30.70.330">
    <property type="match status" value="2"/>
</dbReference>
<sequence>MSDLGHSGTGDSPAYVSSAEGSYAGWNASFLRRSQEFWPLDDGEEQHRVSSFLSASNSEHAGRPDGMSRRGPMFGNSSNTGYQGRSAANTKSAPDLMISAGPELRNIGELDADASSSNSFSARRMRAETMPSNAGHLPYLVNQEGSEPDLLLHSGLHTSNGGHMPPSSLQSARQRSESLHMQPSPISSAFGSSIFTIPSMLSQQHRDGGFTSPPPTTPTTLQLMGEDSTNSIAQTLATLGLDDSTSDLPDHRGHSSLGQKEGMSLLNDPRQAPLSPNRLRSISLSQAMSYPESPPDSGPVTPTSAYSNRLSGGYPQRDVLATARNALVNRPRAISMGTLDFANDVFGSAAPPPHREGSTSQRSSLREEILTNEAAEYYRKYGVSPEEVLKQATMQQNRNAQVGRGGFRQGRNVVSWDQPYEFWSEPELFPGGTNPNGSGSFTFSNMTTMPVAGGDNLPAPNPPSRSLWLGNIDPNLTRSHLLELFSPFGQIESLRIVPEKECAFINFKSVEEVLHARDEVLNAWGGRIGNNIVRVGFGKLEGVSGVSVTGEQPTRALWIGNLPPLTTVTQLQSIFQPFGAIESARILTHKNCGFINFVMLEDAMRSKAALHNTEILGAGTGPVRIGFAKVPSSPLTPGDDLKSKRISSNSAESIQDLCWTTIEGLQDSASNNQERNAIMAEFKSDTDEGPSIDDAPGGVEYFNTIPMLPEPSEIRRVDTVRLREMRKRLDNPNTSSKEVEAFALECMDSCVDLCSDYIGNTVIQKLFERCVETTKQQMLSMIAPHLASIGIHKNGTWAAQKIIEFSRTPAQVELICNNLRPFVPPLMVDQFGNYVVQCCLRIGPSRSQFIFDAIVERLWEIAQGRFGARSIRATLESPHISRNQQKYLAAAIVQNAIPLSTNANGSLLVTWLLDTSNLNGRYRTLAPKFLPHLGQLCTHKLASSNILKIINQRHEADAQELLLGSIFFGSLDSVLEEILRDQVQGVGVIQKVLSSGAVNMTDKINIAQKIKIVLTNLKVQHQQGYRRLIEEVMAFTGEKSMTYPNVMPGNSQYSVSGHADTLRRSSSHISLDSSFGFSTSQPDSTSSTPYGSSTPMMSYPFTYPSNAFYSLPAGSGSGGGQFSNLLSNNAPGSQSQSGSHPAQSFSGYPQYFDSRLDMNGNYTSEAYRSN</sequence>
<feature type="region of interest" description="Disordered" evidence="4">
    <location>
        <begin position="53"/>
        <end position="72"/>
    </location>
</feature>
<gene>
    <name evidence="7" type="ORF">BZG36_04032</name>
</gene>
<accession>A0A261XYT4</accession>
<dbReference type="PROSITE" id="PS50303">
    <property type="entry name" value="PUM_HD"/>
    <property type="match status" value="1"/>
</dbReference>
<dbReference type="SUPFAM" id="SSF54928">
    <property type="entry name" value="RNA-binding domain, RBD"/>
    <property type="match status" value="1"/>
</dbReference>
<dbReference type="SUPFAM" id="SSF48371">
    <property type="entry name" value="ARM repeat"/>
    <property type="match status" value="1"/>
</dbReference>
<feature type="region of interest" description="Disordered" evidence="4">
    <location>
        <begin position="1073"/>
        <end position="1093"/>
    </location>
</feature>
<feature type="domain" description="RRM" evidence="5">
    <location>
        <begin position="555"/>
        <end position="630"/>
    </location>
</feature>
<dbReference type="InterPro" id="IPR012677">
    <property type="entry name" value="Nucleotide-bd_a/b_plait_sf"/>
</dbReference>
<evidence type="ECO:0000313" key="7">
    <source>
        <dbReference type="EMBL" id="OZJ03491.1"/>
    </source>
</evidence>
<feature type="region of interest" description="Disordered" evidence="4">
    <location>
        <begin position="156"/>
        <end position="175"/>
    </location>
</feature>
<keyword evidence="2" id="KW-0694">RNA-binding</keyword>
<dbReference type="AlphaFoldDB" id="A0A261XYT4"/>
<dbReference type="PANTHER" id="PTHR47093">
    <property type="entry name" value="PROTEIN JSN1-RELATED"/>
    <property type="match status" value="1"/>
</dbReference>
<dbReference type="InterPro" id="IPR016024">
    <property type="entry name" value="ARM-type_fold"/>
</dbReference>
<evidence type="ECO:0000259" key="6">
    <source>
        <dbReference type="PROSITE" id="PS50303"/>
    </source>
</evidence>
<feature type="compositionally biased region" description="Polar residues" evidence="4">
    <location>
        <begin position="300"/>
        <end position="310"/>
    </location>
</feature>